<evidence type="ECO:0008006" key="4">
    <source>
        <dbReference type="Google" id="ProtNLM"/>
    </source>
</evidence>
<keyword evidence="1" id="KW-1133">Transmembrane helix</keyword>
<evidence type="ECO:0000313" key="2">
    <source>
        <dbReference type="EMBL" id="SHN12037.1"/>
    </source>
</evidence>
<dbReference type="STRING" id="1027249.SAMN05216179_2022"/>
<dbReference type="Proteomes" id="UP000184184">
    <property type="component" value="Unassembled WGS sequence"/>
</dbReference>
<evidence type="ECO:0000256" key="1">
    <source>
        <dbReference type="SAM" id="Phobius"/>
    </source>
</evidence>
<evidence type="ECO:0000313" key="3">
    <source>
        <dbReference type="Proteomes" id="UP000184184"/>
    </source>
</evidence>
<keyword evidence="1" id="KW-0472">Membrane</keyword>
<keyword evidence="3" id="KW-1185">Reference proteome</keyword>
<reference evidence="2 3" key="1">
    <citation type="submission" date="2016-11" db="EMBL/GenBank/DDBJ databases">
        <authorList>
            <person name="Jaros S."/>
            <person name="Januszkiewicz K."/>
            <person name="Wedrychowicz H."/>
        </authorList>
    </citation>
    <scope>NUCLEOTIDE SEQUENCE [LARGE SCALE GENOMIC DNA]</scope>
    <source>
        <strain evidence="2 3">CGMCC 1.10681</strain>
    </source>
</reference>
<gene>
    <name evidence="2" type="ORF">SAMN05216179_2022</name>
</gene>
<proteinExistence type="predicted"/>
<protein>
    <recommendedName>
        <fullName evidence="4">Competence protein ComGE</fullName>
    </recommendedName>
</protein>
<dbReference type="EMBL" id="FRCZ01000003">
    <property type="protein sequence ID" value="SHN12037.1"/>
    <property type="molecule type" value="Genomic_DNA"/>
</dbReference>
<keyword evidence="1" id="KW-0812">Transmembrane</keyword>
<accession>A0A1M7P5V7</accession>
<dbReference type="AlphaFoldDB" id="A0A1M7P5V7"/>
<organism evidence="2 3">
    <name type="scientific">Gracilibacillus kekensis</name>
    <dbReference type="NCBI Taxonomy" id="1027249"/>
    <lineage>
        <taxon>Bacteria</taxon>
        <taxon>Bacillati</taxon>
        <taxon>Bacillota</taxon>
        <taxon>Bacilli</taxon>
        <taxon>Bacillales</taxon>
        <taxon>Bacillaceae</taxon>
        <taxon>Gracilibacillus</taxon>
    </lineage>
</organism>
<name>A0A1M7P5V7_9BACI</name>
<sequence>MLETLISTMLFFTVCFTLLPIQYHLFLEKKIIHEETAVIYFLSEELHKALLYQPDEMKYIYHDVISTPITIEYTSTPPLLKGCVTWINAKQTKQTKCLHGKSI</sequence>
<feature type="transmembrane region" description="Helical" evidence="1">
    <location>
        <begin position="6"/>
        <end position="26"/>
    </location>
</feature>